<dbReference type="EMBL" id="WUQX01000001">
    <property type="protein sequence ID" value="MXP77027.1"/>
    <property type="molecule type" value="Genomic_DNA"/>
</dbReference>
<dbReference type="GO" id="GO:0006352">
    <property type="term" value="P:DNA-templated transcription initiation"/>
    <property type="evidence" value="ECO:0007669"/>
    <property type="project" value="InterPro"/>
</dbReference>
<accession>A0A7X3MIT0</accession>
<dbReference type="InterPro" id="IPR013249">
    <property type="entry name" value="RNA_pol_sigma70_r4_t2"/>
</dbReference>
<dbReference type="InterPro" id="IPR013324">
    <property type="entry name" value="RNA_pol_sigma_r3/r4-like"/>
</dbReference>
<dbReference type="SUPFAM" id="SSF88659">
    <property type="entry name" value="Sigma3 and sigma4 domains of RNA polymerase sigma factors"/>
    <property type="match status" value="1"/>
</dbReference>
<name>A0A7X3MIT0_9FIRM</name>
<keyword evidence="3" id="KW-1185">Reference proteome</keyword>
<gene>
    <name evidence="2" type="ORF">GN277_17065</name>
</gene>
<evidence type="ECO:0000259" key="1">
    <source>
        <dbReference type="Pfam" id="PF08281"/>
    </source>
</evidence>
<proteinExistence type="predicted"/>
<dbReference type="Proteomes" id="UP000460412">
    <property type="component" value="Unassembled WGS sequence"/>
</dbReference>
<dbReference type="Gene3D" id="1.10.10.10">
    <property type="entry name" value="Winged helix-like DNA-binding domain superfamily/Winged helix DNA-binding domain"/>
    <property type="match status" value="1"/>
</dbReference>
<comment type="caution">
    <text evidence="2">The sequence shown here is derived from an EMBL/GenBank/DDBJ whole genome shotgun (WGS) entry which is preliminary data.</text>
</comment>
<reference evidence="2 3" key="1">
    <citation type="submission" date="2019-12" db="EMBL/GenBank/DDBJ databases">
        <title>Sporaefaciens musculi gen. nov., sp. nov., a novel bacterium isolated from the caecum of an obese mouse.</title>
        <authorList>
            <person name="Rasmussen T.S."/>
            <person name="Streidl T."/>
            <person name="Hitch T.C.A."/>
            <person name="Wortmann E."/>
            <person name="Deptula P."/>
            <person name="Hansen M."/>
            <person name="Nielsen D.S."/>
            <person name="Clavel T."/>
            <person name="Vogensen F.K."/>
        </authorList>
    </citation>
    <scope>NUCLEOTIDE SEQUENCE [LARGE SCALE GENOMIC DNA]</scope>
    <source>
        <strain evidence="2 3">WCA-9-b2</strain>
    </source>
</reference>
<dbReference type="InterPro" id="IPR014284">
    <property type="entry name" value="RNA_pol_sigma-70_dom"/>
</dbReference>
<evidence type="ECO:0000313" key="2">
    <source>
        <dbReference type="EMBL" id="MXP77027.1"/>
    </source>
</evidence>
<organism evidence="2 3">
    <name type="scientific">Sporofaciens musculi</name>
    <dbReference type="NCBI Taxonomy" id="2681861"/>
    <lineage>
        <taxon>Bacteria</taxon>
        <taxon>Bacillati</taxon>
        <taxon>Bacillota</taxon>
        <taxon>Clostridia</taxon>
        <taxon>Lachnospirales</taxon>
        <taxon>Lachnospiraceae</taxon>
        <taxon>Sporofaciens</taxon>
    </lineage>
</organism>
<dbReference type="GO" id="GO:0016987">
    <property type="term" value="F:sigma factor activity"/>
    <property type="evidence" value="ECO:0007669"/>
    <property type="project" value="InterPro"/>
</dbReference>
<dbReference type="NCBIfam" id="TIGR02937">
    <property type="entry name" value="sigma70-ECF"/>
    <property type="match status" value="1"/>
</dbReference>
<sequence length="178" mass="21482">MKNMRILTEEQKIFAEQNHMLVERFLWKNHLERAEFYDVVIFGYLKAVQEFLEKPELSKYPFSSIAWRKMRYSMIKEYIYRNCPKRNAPMGTYREDYDCVFSREQVLEQVNSVASELEDRVQLQQLMSHMTVKEKEVVCMRAAGYTYREIAEHCNITMRGVSARLIRMRRRFRALALI</sequence>
<dbReference type="AlphaFoldDB" id="A0A7X3MIT0"/>
<evidence type="ECO:0000313" key="3">
    <source>
        <dbReference type="Proteomes" id="UP000460412"/>
    </source>
</evidence>
<dbReference type="InterPro" id="IPR036388">
    <property type="entry name" value="WH-like_DNA-bd_sf"/>
</dbReference>
<protein>
    <submittedName>
        <fullName evidence="2">Sigma-70 family RNA polymerase sigma factor</fullName>
    </submittedName>
</protein>
<dbReference type="GO" id="GO:0003677">
    <property type="term" value="F:DNA binding"/>
    <property type="evidence" value="ECO:0007669"/>
    <property type="project" value="InterPro"/>
</dbReference>
<dbReference type="Pfam" id="PF08281">
    <property type="entry name" value="Sigma70_r4_2"/>
    <property type="match status" value="1"/>
</dbReference>
<feature type="domain" description="RNA polymerase sigma factor 70 region 4 type 2" evidence="1">
    <location>
        <begin position="121"/>
        <end position="171"/>
    </location>
</feature>